<dbReference type="GeneID" id="18933007"/>
<dbReference type="Pfam" id="PF12234">
    <property type="entry name" value="Rav1p_C"/>
    <property type="match status" value="1"/>
</dbReference>
<dbReference type="RefSeq" id="XP_007410230.1">
    <property type="nucleotide sequence ID" value="XM_007410168.1"/>
</dbReference>
<organism evidence="4">
    <name type="scientific">Melampsora larici-populina (strain 98AG31 / pathotype 3-4-7)</name>
    <name type="common">Poplar leaf rust fungus</name>
    <dbReference type="NCBI Taxonomy" id="747676"/>
    <lineage>
        <taxon>Eukaryota</taxon>
        <taxon>Fungi</taxon>
        <taxon>Dikarya</taxon>
        <taxon>Basidiomycota</taxon>
        <taxon>Pucciniomycotina</taxon>
        <taxon>Pucciniomycetes</taxon>
        <taxon>Pucciniales</taxon>
        <taxon>Melampsoraceae</taxon>
        <taxon>Melampsora</taxon>
    </lineage>
</organism>
<dbReference type="KEGG" id="mlr:MELLADRAFT_77821"/>
<feature type="domain" description="RAVE complex protein Rav1 C-terminal" evidence="2">
    <location>
        <begin position="852"/>
        <end position="1159"/>
    </location>
</feature>
<name>F4RMB3_MELLP</name>
<dbReference type="InParanoid" id="F4RMB3"/>
<dbReference type="STRING" id="747676.F4RMB3"/>
<dbReference type="GO" id="GO:0007035">
    <property type="term" value="P:vacuolar acidification"/>
    <property type="evidence" value="ECO:0007669"/>
    <property type="project" value="TreeGrafter"/>
</dbReference>
<keyword evidence="4" id="KW-1185">Reference proteome</keyword>
<dbReference type="PANTHER" id="PTHR13950:SF9">
    <property type="entry name" value="RABCONNECTIN-3A"/>
    <property type="match status" value="1"/>
</dbReference>
<feature type="compositionally biased region" description="Polar residues" evidence="1">
    <location>
        <begin position="1300"/>
        <end position="1311"/>
    </location>
</feature>
<dbReference type="PANTHER" id="PTHR13950">
    <property type="entry name" value="RABCONNECTIN-RELATED"/>
    <property type="match status" value="1"/>
</dbReference>
<proteinExistence type="predicted"/>
<dbReference type="VEuPathDB" id="FungiDB:MELLADRAFT_77821"/>
<evidence type="ECO:0000259" key="2">
    <source>
        <dbReference type="Pfam" id="PF12234"/>
    </source>
</evidence>
<dbReference type="EMBL" id="GL883108">
    <property type="protein sequence ID" value="EGG06396.1"/>
    <property type="molecule type" value="Genomic_DNA"/>
</dbReference>
<sequence length="1359" mass="150584">MNAVRESTRPLVLSAINPSRGALCLSASVASEDSCLIYASGINVNVFDVPSFNLRQVIDLSAHLPQSWLPSLHGVEAVCATENKLAVASGPYVVVFSKSKSRPSRALWNLHSSFTSGGKRITSIILKGNDCLLIAEDGVSLYEALEPVGEDGFVTIPRWVGRWSTHTESCTNADFFRSSDGRCHIASYVADRPILHFYSSRTSNHLAENYEMSYRRLSLSSAIRSISFGQFSTLGFEETYKTLFVSLYSRFSGVHTHFYNLEVVPDDEAPSNLTTQGNLQPELTVLHPSHQGVINCPASRSHRVIQTFYLDSKHIPTLPNQEKLFSRCSILSILSNGYIHMSREPSLIRPSSSCSELYQLPSEMVRLLADPNVMIQGTTRTKNVDQVHTVTFFIIFARSASSAGQLCWHEIPLGIFTSGLLCCDTVPIDSALAQEIPHGLSIIPASDGASDTLVATSPKTVSNPVTFNWWKLQYRNNGPVMHSLSDISFDICNLRLDVPVNDALASNGLYVPRIADDVICSVGFSTQWWIQLSSSQAQTEAPLRVRLIAPKSSSPAPVVSEFALTGLQPDERVERYASAIKATSTRDSTTHWFLESLTSLNRLLVWELPALSANTEPAYHEPKFALTLPSLIADLESRIRISSLTSNSYRSVLAAGNDGNVLQFKQSYDRSGDSDHSTSDKKEWTRLVSVRHILGSSADTCTLLNFETKSSFVALLYFISSPSTRKYLKLILIDLRLRSFGSGIVCAEEMSIDLEDDQSADTYLKWSADTIKPDSEKWDSKPPSLAVAYGGFIKVYSCGADGWWKGTADVRPNDGSAHVVSWVTVNEQRSLIYKVHGHLYVSSGISDTRHPQMPCWHPIRLKNHLDFGDFESVSQVINALATALDGHPQALSLVNSPNLPSTRDINLITDGSPKKDSMVSLGMPGSTISQQSLDIIVRSASESRIPSLTPEEQKTLADLTLQLFTIQTSFSGIDELGCRYLFSLVQHLSRSNQSQTDVGYGESQDPGILLAYHSSCQALLATQVIDNVAKYALLSHPPVKCTLNWKLACKVGVFLWLKPQETLLSTLELVAQQEYQSISESSQINATREVNRDPAACSVFYMALRKKRLLLGLWRVAYGHPDRPHMLKFLANDFDEPRWKTAAQKNAFALISRQRFRIAIARAYEGDNGPVLRSLLRETVIPQGFLDGNRWILSWAFDMLGEKDLASRSPLEDIAKAEVLKPISTELIHEQPGPLSIALVVIFNTIRNQDQVPSTNSIKENELAMLTIKRLLEAGCDQLAYCVARTWRFQSRRGITPQINSDNVLDGTTTSKFERPPSGDTVQSTFTIDQDTKPTILENPPKTRVLKQVVVPEFDLSNF</sequence>
<dbReference type="InterPro" id="IPR022033">
    <property type="entry name" value="Rav1p_C"/>
</dbReference>
<evidence type="ECO:0000313" key="3">
    <source>
        <dbReference type="EMBL" id="EGG06396.1"/>
    </source>
</evidence>
<protein>
    <recommendedName>
        <fullName evidence="2">RAVE complex protein Rav1 C-terminal domain-containing protein</fullName>
    </recommendedName>
</protein>
<dbReference type="eggNOG" id="KOG1064">
    <property type="taxonomic scope" value="Eukaryota"/>
</dbReference>
<dbReference type="HOGENOM" id="CLU_257114_0_0_1"/>
<dbReference type="Proteomes" id="UP000001072">
    <property type="component" value="Unassembled WGS sequence"/>
</dbReference>
<accession>F4RMB3</accession>
<gene>
    <name evidence="3" type="ORF">MELLADRAFT_77821</name>
</gene>
<dbReference type="InterPro" id="IPR052208">
    <property type="entry name" value="DmX-like/RAVE_component"/>
</dbReference>
<evidence type="ECO:0000256" key="1">
    <source>
        <dbReference type="SAM" id="MobiDB-lite"/>
    </source>
</evidence>
<dbReference type="OrthoDB" id="342131at2759"/>
<feature type="region of interest" description="Disordered" evidence="1">
    <location>
        <begin position="1300"/>
        <end position="1322"/>
    </location>
</feature>
<evidence type="ECO:0000313" key="4">
    <source>
        <dbReference type="Proteomes" id="UP000001072"/>
    </source>
</evidence>
<reference evidence="4" key="1">
    <citation type="journal article" date="2011" name="Proc. Natl. Acad. Sci. U.S.A.">
        <title>Obligate biotrophy features unraveled by the genomic analysis of rust fungi.</title>
        <authorList>
            <person name="Duplessis S."/>
            <person name="Cuomo C.A."/>
            <person name="Lin Y.-C."/>
            <person name="Aerts A."/>
            <person name="Tisserant E."/>
            <person name="Veneault-Fourrey C."/>
            <person name="Joly D.L."/>
            <person name="Hacquard S."/>
            <person name="Amselem J."/>
            <person name="Cantarel B.L."/>
            <person name="Chiu R."/>
            <person name="Coutinho P.M."/>
            <person name="Feau N."/>
            <person name="Field M."/>
            <person name="Frey P."/>
            <person name="Gelhaye E."/>
            <person name="Goldberg J."/>
            <person name="Grabherr M.G."/>
            <person name="Kodira C.D."/>
            <person name="Kohler A."/>
            <person name="Kuees U."/>
            <person name="Lindquist E.A."/>
            <person name="Lucas S.M."/>
            <person name="Mago R."/>
            <person name="Mauceli E."/>
            <person name="Morin E."/>
            <person name="Murat C."/>
            <person name="Pangilinan J.L."/>
            <person name="Park R."/>
            <person name="Pearson M."/>
            <person name="Quesneville H."/>
            <person name="Rouhier N."/>
            <person name="Sakthikumar S."/>
            <person name="Salamov A.A."/>
            <person name="Schmutz J."/>
            <person name="Selles B."/>
            <person name="Shapiro H."/>
            <person name="Tanguay P."/>
            <person name="Tuskan G.A."/>
            <person name="Henrissat B."/>
            <person name="Van de Peer Y."/>
            <person name="Rouze P."/>
            <person name="Ellis J.G."/>
            <person name="Dodds P.N."/>
            <person name="Schein J.E."/>
            <person name="Zhong S."/>
            <person name="Hamelin R.C."/>
            <person name="Grigoriev I.V."/>
            <person name="Szabo L.J."/>
            <person name="Martin F."/>
        </authorList>
    </citation>
    <scope>NUCLEOTIDE SEQUENCE [LARGE SCALE GENOMIC DNA]</scope>
    <source>
        <strain evidence="4">98AG31 / pathotype 3-4-7</strain>
    </source>
</reference>
<dbReference type="GO" id="GO:0043291">
    <property type="term" value="C:RAVE complex"/>
    <property type="evidence" value="ECO:0007669"/>
    <property type="project" value="TreeGrafter"/>
</dbReference>